<organism evidence="2 3">
    <name type="scientific">Phytophthora rubi</name>
    <dbReference type="NCBI Taxonomy" id="129364"/>
    <lineage>
        <taxon>Eukaryota</taxon>
        <taxon>Sar</taxon>
        <taxon>Stramenopiles</taxon>
        <taxon>Oomycota</taxon>
        <taxon>Peronosporomycetes</taxon>
        <taxon>Peronosporales</taxon>
        <taxon>Peronosporaceae</taxon>
        <taxon>Phytophthora</taxon>
    </lineage>
</organism>
<evidence type="ECO:0000313" key="3">
    <source>
        <dbReference type="Proteomes" id="UP000434957"/>
    </source>
</evidence>
<dbReference type="Proteomes" id="UP000434957">
    <property type="component" value="Unassembled WGS sequence"/>
</dbReference>
<protein>
    <submittedName>
        <fullName evidence="2">Uncharacterized protein</fullName>
    </submittedName>
</protein>
<sequence length="680" mass="73506">MTSDTYTYVKPSCFSTAGYAYGKATLASDQADPVPVALVRSGRWKDVDAQDGALTRSEIEARGVSETEAVSGIGTYVGSCMCVARIPPGVTKRWDYGVVVGYTWLDTTSTGVLHLVFSDGPEDIPFDEDSVMDLAPETYALRPCLHQAVCEVMPREVHALHEVVYKHFNGLGRRSSRKSASILQSAGLTAVDEATSVPLFNIATATVVSVSIKHILDFSYYQSGRRRIPAGVHIGTTIFDCPPTLQNASRPSPSQQTPAVLPPVNDTVSIAEPIPFSMDQLDDSDADDGAAPTTVVPPTVAAPAVLGKRRISELDAAAGDAEFARLLALRETVGANSALAQDIDHLISFKKISRGLNTSGDLAARTFDSSSSFRPTETQRLVHNQLVNGTFATMTAQRLIDIIQIRRADFPFLPHPATARGFYSWDFGFLGLSIMHFGMVTAKSRRDAARTFDMSNKGRAAPPKCPAPDGVSSIISAIDCLTTAVNHAYQYYVTKMLVDLRSFILEVASEGVVSTASEAQELVYWIDGRFEVFRSHLANNNTSVARQISTTFSMTDPSFVCVLQAINRSHLSMITSSTLPSRGGTAASRPRRVQASQPDEGQRQPVPSAIVKALPVMKGKRLCMRHISTEGCSGRDGRCTVSYRAHFKPLTLSTAVVDFINERFGGLAASFSDITVEETA</sequence>
<dbReference type="AlphaFoldDB" id="A0A6A4C367"/>
<evidence type="ECO:0000313" key="2">
    <source>
        <dbReference type="EMBL" id="KAE9280209.1"/>
    </source>
</evidence>
<feature type="region of interest" description="Disordered" evidence="1">
    <location>
        <begin position="576"/>
        <end position="605"/>
    </location>
</feature>
<comment type="caution">
    <text evidence="2">The sequence shown here is derived from an EMBL/GenBank/DDBJ whole genome shotgun (WGS) entry which is preliminary data.</text>
</comment>
<dbReference type="EMBL" id="QXFT01004108">
    <property type="protein sequence ID" value="KAE9280209.1"/>
    <property type="molecule type" value="Genomic_DNA"/>
</dbReference>
<name>A0A6A4C367_9STRA</name>
<keyword evidence="3" id="KW-1185">Reference proteome</keyword>
<gene>
    <name evidence="2" type="ORF">PR003_g28023</name>
</gene>
<evidence type="ECO:0000256" key="1">
    <source>
        <dbReference type="SAM" id="MobiDB-lite"/>
    </source>
</evidence>
<proteinExistence type="predicted"/>
<reference evidence="2 3" key="1">
    <citation type="submission" date="2018-08" db="EMBL/GenBank/DDBJ databases">
        <title>Genomic investigation of the strawberry pathogen Phytophthora fragariae indicates pathogenicity is determined by transcriptional variation in three key races.</title>
        <authorList>
            <person name="Adams T.M."/>
            <person name="Armitage A.D."/>
            <person name="Sobczyk M.K."/>
            <person name="Bates H.J."/>
            <person name="Dunwell J.M."/>
            <person name="Nellist C.F."/>
            <person name="Harrison R.J."/>
        </authorList>
    </citation>
    <scope>NUCLEOTIDE SEQUENCE [LARGE SCALE GENOMIC DNA]</scope>
    <source>
        <strain evidence="2 3">SCRP333</strain>
    </source>
</reference>
<accession>A0A6A4C367</accession>